<protein>
    <submittedName>
        <fullName evidence="1">Uncharacterized protein</fullName>
    </submittedName>
</protein>
<dbReference type="InterPro" id="IPR036388">
    <property type="entry name" value="WH-like_DNA-bd_sf"/>
</dbReference>
<sequence length="80" mass="9404">EDECKPVFLNKRIKEYLDELPKRERTLIRLRFGFDRGKGPMSLRDSGKSVNLSGEMARLIIDARIKKMKDDKKIRRLVGK</sequence>
<dbReference type="Gene3D" id="1.10.10.10">
    <property type="entry name" value="Winged helix-like DNA-binding domain superfamily/Winged helix DNA-binding domain"/>
    <property type="match status" value="1"/>
</dbReference>
<dbReference type="AlphaFoldDB" id="X0X815"/>
<reference evidence="1" key="1">
    <citation type="journal article" date="2014" name="Front. Microbiol.">
        <title>High frequency of phylogenetically diverse reductive dehalogenase-homologous genes in deep subseafloor sedimentary metagenomes.</title>
        <authorList>
            <person name="Kawai M."/>
            <person name="Futagami T."/>
            <person name="Toyoda A."/>
            <person name="Takaki Y."/>
            <person name="Nishi S."/>
            <person name="Hori S."/>
            <person name="Arai W."/>
            <person name="Tsubouchi T."/>
            <person name="Morono Y."/>
            <person name="Uchiyama I."/>
            <person name="Ito T."/>
            <person name="Fujiyama A."/>
            <person name="Inagaki F."/>
            <person name="Takami H."/>
        </authorList>
    </citation>
    <scope>NUCLEOTIDE SEQUENCE</scope>
    <source>
        <strain evidence="1">Expedition CK06-06</strain>
    </source>
</reference>
<organism evidence="1">
    <name type="scientific">marine sediment metagenome</name>
    <dbReference type="NCBI Taxonomy" id="412755"/>
    <lineage>
        <taxon>unclassified sequences</taxon>
        <taxon>metagenomes</taxon>
        <taxon>ecological metagenomes</taxon>
    </lineage>
</organism>
<dbReference type="InterPro" id="IPR013324">
    <property type="entry name" value="RNA_pol_sigma_r3/r4-like"/>
</dbReference>
<dbReference type="SUPFAM" id="SSF88659">
    <property type="entry name" value="Sigma3 and sigma4 domains of RNA polymerase sigma factors"/>
    <property type="match status" value="1"/>
</dbReference>
<name>X0X815_9ZZZZ</name>
<proteinExistence type="predicted"/>
<feature type="non-terminal residue" evidence="1">
    <location>
        <position position="1"/>
    </location>
</feature>
<evidence type="ECO:0000313" key="1">
    <source>
        <dbReference type="EMBL" id="GAG31527.1"/>
    </source>
</evidence>
<accession>X0X815</accession>
<dbReference type="EMBL" id="BARS01047977">
    <property type="protein sequence ID" value="GAG31527.1"/>
    <property type="molecule type" value="Genomic_DNA"/>
</dbReference>
<gene>
    <name evidence="1" type="ORF">S01H1_71991</name>
</gene>
<comment type="caution">
    <text evidence="1">The sequence shown here is derived from an EMBL/GenBank/DDBJ whole genome shotgun (WGS) entry which is preliminary data.</text>
</comment>